<evidence type="ECO:0000256" key="5">
    <source>
        <dbReference type="ARBA" id="ARBA00022741"/>
    </source>
</evidence>
<evidence type="ECO:0000313" key="16">
    <source>
        <dbReference type="Proteomes" id="UP000886865"/>
    </source>
</evidence>
<dbReference type="Gene3D" id="3.30.1490.20">
    <property type="entry name" value="ATP-grasp fold, A domain"/>
    <property type="match status" value="1"/>
</dbReference>
<comment type="function">
    <text evidence="10">Cell wall formation.</text>
</comment>
<evidence type="ECO:0000313" key="15">
    <source>
        <dbReference type="EMBL" id="HIS74125.1"/>
    </source>
</evidence>
<dbReference type="PANTHER" id="PTHR23132:SF23">
    <property type="entry name" value="D-ALANINE--D-ALANINE LIGASE B"/>
    <property type="match status" value="1"/>
</dbReference>
<protein>
    <recommendedName>
        <fullName evidence="10">D-alanine--D-alanine ligase</fullName>
        <ecNumber evidence="10">6.3.2.4</ecNumber>
    </recommendedName>
    <alternativeName>
        <fullName evidence="10">D-Ala-D-Ala ligase</fullName>
    </alternativeName>
    <alternativeName>
        <fullName evidence="10">D-alanylalanine synthetase</fullName>
    </alternativeName>
</protein>
<evidence type="ECO:0000256" key="11">
    <source>
        <dbReference type="PIRSR" id="PIRSR039102-1"/>
    </source>
</evidence>
<dbReference type="InterPro" id="IPR016185">
    <property type="entry name" value="PreATP-grasp_dom_sf"/>
</dbReference>
<evidence type="ECO:0000256" key="10">
    <source>
        <dbReference type="HAMAP-Rule" id="MF_00047"/>
    </source>
</evidence>
<feature type="binding site" evidence="12">
    <location>
        <position position="280"/>
    </location>
    <ligand>
        <name>Mg(2+)</name>
        <dbReference type="ChEBI" id="CHEBI:18420"/>
        <label>1</label>
    </ligand>
</feature>
<dbReference type="PROSITE" id="PS50975">
    <property type="entry name" value="ATP_GRASP"/>
    <property type="match status" value="1"/>
</dbReference>
<feature type="active site" evidence="11">
    <location>
        <position position="24"/>
    </location>
</feature>
<keyword evidence="12" id="KW-0464">Manganese</keyword>
<organism evidence="15 16">
    <name type="scientific">Candidatus Galligastranaerophilus intestinavium</name>
    <dbReference type="NCBI Taxonomy" id="2840836"/>
    <lineage>
        <taxon>Bacteria</taxon>
        <taxon>Candidatus Galligastranaerophilus</taxon>
    </lineage>
</organism>
<dbReference type="PROSITE" id="PS00843">
    <property type="entry name" value="DALA_DALA_LIGASE_1"/>
    <property type="match status" value="1"/>
</dbReference>
<feature type="binding site" evidence="12">
    <location>
        <position position="282"/>
    </location>
    <ligand>
        <name>Mg(2+)</name>
        <dbReference type="ChEBI" id="CHEBI:18420"/>
        <label>2</label>
    </ligand>
</feature>
<accession>A0A9D1FJ40</accession>
<dbReference type="AlphaFoldDB" id="A0A9D1FJ40"/>
<dbReference type="GO" id="GO:0008360">
    <property type="term" value="P:regulation of cell shape"/>
    <property type="evidence" value="ECO:0007669"/>
    <property type="project" value="UniProtKB-KW"/>
</dbReference>
<feature type="active site" evidence="11">
    <location>
        <position position="153"/>
    </location>
</feature>
<feature type="active site" evidence="11">
    <location>
        <position position="291"/>
    </location>
</feature>
<keyword evidence="8 10" id="KW-0573">Peptidoglycan synthesis</keyword>
<keyword evidence="9 10" id="KW-0961">Cell wall biogenesis/degradation</keyword>
<dbReference type="Proteomes" id="UP000886865">
    <property type="component" value="Unassembled WGS sequence"/>
</dbReference>
<dbReference type="PIRSF" id="PIRSF039102">
    <property type="entry name" value="Ddl/VanB"/>
    <property type="match status" value="1"/>
</dbReference>
<evidence type="ECO:0000256" key="12">
    <source>
        <dbReference type="PIRSR" id="PIRSR039102-3"/>
    </source>
</evidence>
<dbReference type="SUPFAM" id="SSF56059">
    <property type="entry name" value="Glutathione synthetase ATP-binding domain-like"/>
    <property type="match status" value="1"/>
</dbReference>
<name>A0A9D1FJ40_9BACT</name>
<keyword evidence="7 10" id="KW-0133">Cell shape</keyword>
<dbReference type="InterPro" id="IPR000291">
    <property type="entry name" value="D-Ala_lig_Van_CS"/>
</dbReference>
<dbReference type="InterPro" id="IPR005905">
    <property type="entry name" value="D_ala_D_ala"/>
</dbReference>
<dbReference type="Gene3D" id="3.40.50.20">
    <property type="match status" value="1"/>
</dbReference>
<evidence type="ECO:0000256" key="3">
    <source>
        <dbReference type="ARBA" id="ARBA00022490"/>
    </source>
</evidence>
<dbReference type="GO" id="GO:0005737">
    <property type="term" value="C:cytoplasm"/>
    <property type="evidence" value="ECO:0007669"/>
    <property type="project" value="UniProtKB-SubCell"/>
</dbReference>
<comment type="subcellular location">
    <subcellularLocation>
        <location evidence="1 10">Cytoplasm</location>
    </subcellularLocation>
</comment>
<comment type="caution">
    <text evidence="15">The sequence shown here is derived from an EMBL/GenBank/DDBJ whole genome shotgun (WGS) entry which is preliminary data.</text>
</comment>
<keyword evidence="5 13" id="KW-0547">Nucleotide-binding</keyword>
<dbReference type="InterPro" id="IPR013815">
    <property type="entry name" value="ATP_grasp_subdomain_1"/>
</dbReference>
<reference evidence="15" key="2">
    <citation type="journal article" date="2021" name="PeerJ">
        <title>Extensive microbial diversity within the chicken gut microbiome revealed by metagenomics and culture.</title>
        <authorList>
            <person name="Gilroy R."/>
            <person name="Ravi A."/>
            <person name="Getino M."/>
            <person name="Pursley I."/>
            <person name="Horton D.L."/>
            <person name="Alikhan N.F."/>
            <person name="Baker D."/>
            <person name="Gharbi K."/>
            <person name="Hall N."/>
            <person name="Watson M."/>
            <person name="Adriaenssens E.M."/>
            <person name="Foster-Nyarko E."/>
            <person name="Jarju S."/>
            <person name="Secka A."/>
            <person name="Antonio M."/>
            <person name="Oren A."/>
            <person name="Chaudhuri R.R."/>
            <person name="La Ragione R."/>
            <person name="Hildebrand F."/>
            <person name="Pallen M.J."/>
        </authorList>
    </citation>
    <scope>NUCLEOTIDE SEQUENCE</scope>
    <source>
        <strain evidence="15">CHK152-2871</strain>
    </source>
</reference>
<dbReference type="GO" id="GO:0009252">
    <property type="term" value="P:peptidoglycan biosynthetic process"/>
    <property type="evidence" value="ECO:0007669"/>
    <property type="project" value="UniProtKB-UniRule"/>
</dbReference>
<gene>
    <name evidence="10" type="primary">ddl</name>
    <name evidence="15" type="ORF">IAA86_03785</name>
</gene>
<proteinExistence type="inferred from homology"/>
<dbReference type="EC" id="6.3.2.4" evidence="10"/>
<dbReference type="GO" id="GO:0005524">
    <property type="term" value="F:ATP binding"/>
    <property type="evidence" value="ECO:0007669"/>
    <property type="project" value="UniProtKB-UniRule"/>
</dbReference>
<dbReference type="EMBL" id="DVJQ01000032">
    <property type="protein sequence ID" value="HIS74125.1"/>
    <property type="molecule type" value="Genomic_DNA"/>
</dbReference>
<evidence type="ECO:0000256" key="4">
    <source>
        <dbReference type="ARBA" id="ARBA00022598"/>
    </source>
</evidence>
<feature type="domain" description="ATP-grasp" evidence="14">
    <location>
        <begin position="111"/>
        <end position="313"/>
    </location>
</feature>
<keyword evidence="12" id="KW-0460">Magnesium</keyword>
<dbReference type="SUPFAM" id="SSF52440">
    <property type="entry name" value="PreATP-grasp domain"/>
    <property type="match status" value="1"/>
</dbReference>
<evidence type="ECO:0000256" key="2">
    <source>
        <dbReference type="ARBA" id="ARBA00010871"/>
    </source>
</evidence>
<keyword evidence="12" id="KW-0479">Metal-binding</keyword>
<comment type="pathway">
    <text evidence="10">Cell wall biogenesis; peptidoglycan biosynthesis.</text>
</comment>
<dbReference type="GO" id="GO:0071555">
    <property type="term" value="P:cell wall organization"/>
    <property type="evidence" value="ECO:0007669"/>
    <property type="project" value="UniProtKB-KW"/>
</dbReference>
<feature type="binding site" evidence="12">
    <location>
        <position position="280"/>
    </location>
    <ligand>
        <name>Mg(2+)</name>
        <dbReference type="ChEBI" id="CHEBI:18420"/>
        <label>2</label>
    </ligand>
</feature>
<comment type="catalytic activity">
    <reaction evidence="10">
        <text>2 D-alanine + ATP = D-alanyl-D-alanine + ADP + phosphate + H(+)</text>
        <dbReference type="Rhea" id="RHEA:11224"/>
        <dbReference type="ChEBI" id="CHEBI:15378"/>
        <dbReference type="ChEBI" id="CHEBI:30616"/>
        <dbReference type="ChEBI" id="CHEBI:43474"/>
        <dbReference type="ChEBI" id="CHEBI:57416"/>
        <dbReference type="ChEBI" id="CHEBI:57822"/>
        <dbReference type="ChEBI" id="CHEBI:456216"/>
        <dbReference type="EC" id="6.3.2.4"/>
    </reaction>
</comment>
<comment type="similarity">
    <text evidence="2 10">Belongs to the D-alanine--D-alanine ligase family.</text>
</comment>
<dbReference type="InterPro" id="IPR011761">
    <property type="entry name" value="ATP-grasp"/>
</dbReference>
<dbReference type="HAMAP" id="MF_00047">
    <property type="entry name" value="Dala_Dala_lig"/>
    <property type="match status" value="1"/>
</dbReference>
<dbReference type="InterPro" id="IPR011127">
    <property type="entry name" value="Dala_Dala_lig_N"/>
</dbReference>
<dbReference type="InterPro" id="IPR011095">
    <property type="entry name" value="Dala_Dala_lig_C"/>
</dbReference>
<feature type="binding site" evidence="12">
    <location>
        <position position="268"/>
    </location>
    <ligand>
        <name>Mg(2+)</name>
        <dbReference type="ChEBI" id="CHEBI:18420"/>
        <label>1</label>
    </ligand>
</feature>
<evidence type="ECO:0000259" key="14">
    <source>
        <dbReference type="PROSITE" id="PS50975"/>
    </source>
</evidence>
<comment type="cofactor">
    <cofactor evidence="12">
        <name>Mg(2+)</name>
        <dbReference type="ChEBI" id="CHEBI:18420"/>
    </cofactor>
    <cofactor evidence="12">
        <name>Mn(2+)</name>
        <dbReference type="ChEBI" id="CHEBI:29035"/>
    </cofactor>
    <text evidence="12">Binds 2 magnesium or manganese ions per subunit.</text>
</comment>
<evidence type="ECO:0000256" key="7">
    <source>
        <dbReference type="ARBA" id="ARBA00022960"/>
    </source>
</evidence>
<dbReference type="NCBIfam" id="TIGR01205">
    <property type="entry name" value="D_ala_D_alaTIGR"/>
    <property type="match status" value="1"/>
</dbReference>
<dbReference type="GO" id="GO:0008716">
    <property type="term" value="F:D-alanine-D-alanine ligase activity"/>
    <property type="evidence" value="ECO:0007669"/>
    <property type="project" value="UniProtKB-UniRule"/>
</dbReference>
<keyword evidence="4 10" id="KW-0436">Ligase</keyword>
<dbReference type="Pfam" id="PF07478">
    <property type="entry name" value="Dala_Dala_lig_C"/>
    <property type="match status" value="1"/>
</dbReference>
<evidence type="ECO:0000256" key="9">
    <source>
        <dbReference type="ARBA" id="ARBA00023316"/>
    </source>
</evidence>
<sequence length="317" mass="35402">MESNQKKLNKESKIAVLCGGFSAEREVSLRSGKNVHKALLELGYKNAQMVDVQRNIAQVLIEGNFEYAFNVLHGRYGEDGCIQGLLEIIGIKYTGCDVKSSAVCMDKETTKNILATCDIPLISSVCETDEDSLQQTVSGLNYPLMVKPVKEGSSIGMSRVENFEELKEAFELAKKSDNKILIEEYYQGKSATIGILQEKTQDGIKTFATPILGFETKTQWYDFEAKYTEGLTKFILPADFDEKLTKEMQNIAIRAFNACECKGLARVDFLVYNNTPYVLEINTNPGMTDLSDLPAQAKHMGIDYNSLVELILKTSEF</sequence>
<keyword evidence="6 13" id="KW-0067">ATP-binding</keyword>
<dbReference type="NCBIfam" id="NF002378">
    <property type="entry name" value="PRK01372.1"/>
    <property type="match status" value="1"/>
</dbReference>
<dbReference type="Pfam" id="PF01820">
    <property type="entry name" value="Dala_Dala_lig_N"/>
    <property type="match status" value="1"/>
</dbReference>
<evidence type="ECO:0000256" key="13">
    <source>
        <dbReference type="PROSITE-ProRule" id="PRU00409"/>
    </source>
</evidence>
<evidence type="ECO:0000256" key="1">
    <source>
        <dbReference type="ARBA" id="ARBA00004496"/>
    </source>
</evidence>
<evidence type="ECO:0000256" key="8">
    <source>
        <dbReference type="ARBA" id="ARBA00022984"/>
    </source>
</evidence>
<dbReference type="PANTHER" id="PTHR23132">
    <property type="entry name" value="D-ALANINE--D-ALANINE LIGASE"/>
    <property type="match status" value="1"/>
</dbReference>
<keyword evidence="3 10" id="KW-0963">Cytoplasm</keyword>
<dbReference type="GO" id="GO:0046872">
    <property type="term" value="F:metal ion binding"/>
    <property type="evidence" value="ECO:0007669"/>
    <property type="project" value="UniProtKB-KW"/>
</dbReference>
<reference evidence="15" key="1">
    <citation type="submission" date="2020-10" db="EMBL/GenBank/DDBJ databases">
        <authorList>
            <person name="Gilroy R."/>
        </authorList>
    </citation>
    <scope>NUCLEOTIDE SEQUENCE</scope>
    <source>
        <strain evidence="15">CHK152-2871</strain>
    </source>
</reference>
<dbReference type="Gene3D" id="3.30.470.20">
    <property type="entry name" value="ATP-grasp fold, B domain"/>
    <property type="match status" value="1"/>
</dbReference>
<evidence type="ECO:0000256" key="6">
    <source>
        <dbReference type="ARBA" id="ARBA00022840"/>
    </source>
</evidence>